<keyword evidence="3" id="KW-1185">Reference proteome</keyword>
<evidence type="ECO:0000313" key="3">
    <source>
        <dbReference type="Proteomes" id="UP001058003"/>
    </source>
</evidence>
<name>A0A9Q9IF33_9ACTN</name>
<keyword evidence="1" id="KW-0472">Membrane</keyword>
<accession>A0A9Q9IF33</accession>
<feature type="transmembrane region" description="Helical" evidence="1">
    <location>
        <begin position="31"/>
        <end position="55"/>
    </location>
</feature>
<dbReference type="RefSeq" id="WP_156089212.1">
    <property type="nucleotide sequence ID" value="NZ_CP073767.1"/>
</dbReference>
<sequence length="87" mass="9528">MRRKRVAVALGLGLGWGVVFASAWHLVEGGSLWRAFVVWTTSALVTVAPASYFGYLDSPMPRFRRFAARGVGAVRKSPPKRPPDRTG</sequence>
<evidence type="ECO:0000256" key="1">
    <source>
        <dbReference type="SAM" id="Phobius"/>
    </source>
</evidence>
<dbReference type="KEGG" id="daur:Daura_42130"/>
<dbReference type="EMBL" id="CP073767">
    <property type="protein sequence ID" value="UWZ53120.1"/>
    <property type="molecule type" value="Genomic_DNA"/>
</dbReference>
<organism evidence="2 3">
    <name type="scientific">Dactylosporangium aurantiacum</name>
    <dbReference type="NCBI Taxonomy" id="35754"/>
    <lineage>
        <taxon>Bacteria</taxon>
        <taxon>Bacillati</taxon>
        <taxon>Actinomycetota</taxon>
        <taxon>Actinomycetes</taxon>
        <taxon>Micromonosporales</taxon>
        <taxon>Micromonosporaceae</taxon>
        <taxon>Dactylosporangium</taxon>
    </lineage>
</organism>
<evidence type="ECO:0000313" key="2">
    <source>
        <dbReference type="EMBL" id="UWZ53120.1"/>
    </source>
</evidence>
<gene>
    <name evidence="2" type="ORF">Daura_42130</name>
</gene>
<keyword evidence="1" id="KW-0812">Transmembrane</keyword>
<proteinExistence type="predicted"/>
<dbReference type="AlphaFoldDB" id="A0A9Q9IF33"/>
<keyword evidence="1" id="KW-1133">Transmembrane helix</keyword>
<protein>
    <submittedName>
        <fullName evidence="2">Uncharacterized protein</fullName>
    </submittedName>
</protein>
<reference evidence="2" key="1">
    <citation type="submission" date="2021-04" db="EMBL/GenBank/DDBJ databases">
        <title>Dactylosporangium aurantiacum NRRL B-8018 full assembly.</title>
        <authorList>
            <person name="Hartkoorn R.C."/>
            <person name="Beaudoing E."/>
            <person name="Hot D."/>
        </authorList>
    </citation>
    <scope>NUCLEOTIDE SEQUENCE</scope>
    <source>
        <strain evidence="2">NRRL B-8018</strain>
    </source>
</reference>
<dbReference type="Proteomes" id="UP001058003">
    <property type="component" value="Chromosome"/>
</dbReference>